<name>A0AAU8AV44_9CAUD</name>
<reference evidence="1" key="1">
    <citation type="submission" date="2024-03" db="EMBL/GenBank/DDBJ databases">
        <title>Diverse circular DNA viruses in blood, oral, and fecal samples of captive lemurs.</title>
        <authorList>
            <person name="Paietta E.N."/>
            <person name="Kraberger S."/>
            <person name="Lund M.C."/>
            <person name="Custer J.M."/>
            <person name="Vargas K.M."/>
            <person name="Ehmke E.E."/>
            <person name="Yoder A.D."/>
            <person name="Varsani A."/>
        </authorList>
    </citation>
    <scope>NUCLEOTIDE SEQUENCE</scope>
    <source>
        <strain evidence="1">Duke_21_1</strain>
    </source>
</reference>
<dbReference type="EMBL" id="PP511379">
    <property type="protein sequence ID" value="XCD03595.1"/>
    <property type="molecule type" value="Genomic_DNA"/>
</dbReference>
<evidence type="ECO:0000313" key="1">
    <source>
        <dbReference type="EMBL" id="XCD03595.1"/>
    </source>
</evidence>
<sequence length="140" mass="15758">MSYFIATCKYEKLQEDGAIKRVSEKYLCDALSVVEADAMVTKNLKPYISGDFFTSKIENSPIAEVMGDKECGRFWLCKVAFITIDEKTAAEKRTISQILVGAPDFTNAVENFNDGMRGTMADFEIVSLAETPIKEFYQHK</sequence>
<proteinExistence type="predicted"/>
<accession>A0AAU8AV44</accession>
<dbReference type="InterPro" id="IPR027848">
    <property type="entry name" value="DUF4494"/>
</dbReference>
<dbReference type="Pfam" id="PF14902">
    <property type="entry name" value="DUF4494"/>
    <property type="match status" value="1"/>
</dbReference>
<evidence type="ECO:0008006" key="2">
    <source>
        <dbReference type="Google" id="ProtNLM"/>
    </source>
</evidence>
<organism evidence="1">
    <name type="scientific">Dulem virus 40</name>
    <dbReference type="NCBI Taxonomy" id="3145758"/>
    <lineage>
        <taxon>Viruses</taxon>
        <taxon>Duplodnaviria</taxon>
        <taxon>Heunggongvirae</taxon>
        <taxon>Uroviricota</taxon>
        <taxon>Caudoviricetes</taxon>
    </lineage>
</organism>
<protein>
    <recommendedName>
        <fullName evidence="2">DUF4494 domain-containing protein</fullName>
    </recommendedName>
</protein>